<keyword evidence="1" id="KW-0812">Transmembrane</keyword>
<feature type="transmembrane region" description="Helical" evidence="1">
    <location>
        <begin position="7"/>
        <end position="38"/>
    </location>
</feature>
<sequence>MEADRRFLLLCGGEVLVVAAGDLVIALVLQVIVLAAFIEHRRGYAVFAAAAVLFAAVLYAAGSIALLGLAAALGCGYAALTLQDYRLALRAGERA</sequence>
<feature type="transmembrane region" description="Helical" evidence="1">
    <location>
        <begin position="44"/>
        <end position="77"/>
    </location>
</feature>
<comment type="caution">
    <text evidence="2">The sequence shown here is derived from an EMBL/GenBank/DDBJ whole genome shotgun (WGS) entry which is preliminary data.</text>
</comment>
<keyword evidence="1" id="KW-1133">Transmembrane helix</keyword>
<organism evidence="2 3">
    <name type="scientific">Methanoculleus marisnigri</name>
    <dbReference type="NCBI Taxonomy" id="2198"/>
    <lineage>
        <taxon>Archaea</taxon>
        <taxon>Methanobacteriati</taxon>
        <taxon>Methanobacteriota</taxon>
        <taxon>Stenosarchaea group</taxon>
        <taxon>Methanomicrobia</taxon>
        <taxon>Methanomicrobiales</taxon>
        <taxon>Methanomicrobiaceae</taxon>
        <taxon>Methanoculleus</taxon>
    </lineage>
</organism>
<evidence type="ECO:0000313" key="2">
    <source>
        <dbReference type="EMBL" id="KUK99117.1"/>
    </source>
</evidence>
<name>A0A117ME83_9EURY</name>
<protein>
    <submittedName>
        <fullName evidence="2">Uncharacterized protein</fullName>
    </submittedName>
</protein>
<dbReference type="EMBL" id="LGHE01000278">
    <property type="protein sequence ID" value="KUK99117.1"/>
    <property type="molecule type" value="Genomic_DNA"/>
</dbReference>
<dbReference type="Proteomes" id="UP000054598">
    <property type="component" value="Unassembled WGS sequence"/>
</dbReference>
<proteinExistence type="predicted"/>
<evidence type="ECO:0000256" key="1">
    <source>
        <dbReference type="SAM" id="Phobius"/>
    </source>
</evidence>
<dbReference type="AlphaFoldDB" id="A0A117ME83"/>
<gene>
    <name evidence="2" type="ORF">XE10_1890</name>
</gene>
<reference evidence="3" key="1">
    <citation type="journal article" date="2015" name="MBio">
        <title>Genome-Resolved Metagenomic Analysis Reveals Roles for Candidate Phyla and Other Microbial Community Members in Biogeochemical Transformations in Oil Reservoirs.</title>
        <authorList>
            <person name="Hu P."/>
            <person name="Tom L."/>
            <person name="Singh A."/>
            <person name="Thomas B.C."/>
            <person name="Baker B.J."/>
            <person name="Piceno Y.M."/>
            <person name="Andersen G.L."/>
            <person name="Banfield J.F."/>
        </authorList>
    </citation>
    <scope>NUCLEOTIDE SEQUENCE [LARGE SCALE GENOMIC DNA]</scope>
</reference>
<evidence type="ECO:0000313" key="3">
    <source>
        <dbReference type="Proteomes" id="UP000054598"/>
    </source>
</evidence>
<keyword evidence="1" id="KW-0472">Membrane</keyword>
<accession>A0A117ME83</accession>
<dbReference type="PATRIC" id="fig|2198.3.peg.1999"/>